<dbReference type="Gene3D" id="3.30.450.20">
    <property type="entry name" value="PAS domain"/>
    <property type="match status" value="1"/>
</dbReference>
<evidence type="ECO:0000313" key="4">
    <source>
        <dbReference type="EMBL" id="GAH16566.1"/>
    </source>
</evidence>
<dbReference type="SUPFAM" id="SSF55785">
    <property type="entry name" value="PYP-like sensor domain (PAS domain)"/>
    <property type="match status" value="1"/>
</dbReference>
<dbReference type="AlphaFoldDB" id="X1D759"/>
<evidence type="ECO:0000259" key="2">
    <source>
        <dbReference type="PROSITE" id="PS50112"/>
    </source>
</evidence>
<feature type="domain" description="PAS" evidence="2">
    <location>
        <begin position="44"/>
        <end position="109"/>
    </location>
</feature>
<dbReference type="NCBIfam" id="TIGR00229">
    <property type="entry name" value="sensory_box"/>
    <property type="match status" value="1"/>
</dbReference>
<name>X1D759_9ZZZZ</name>
<proteinExistence type="predicted"/>
<dbReference type="Pfam" id="PF13426">
    <property type="entry name" value="PAS_9"/>
    <property type="match status" value="1"/>
</dbReference>
<protein>
    <recommendedName>
        <fullName evidence="5">PAS domain-containing protein</fullName>
    </recommendedName>
</protein>
<dbReference type="InterPro" id="IPR001610">
    <property type="entry name" value="PAC"/>
</dbReference>
<sequence length="199" mass="22694">WEQFLTEIEEVYIAADQERDELEQSLADSSQEMQDVYEDLKHTSEARYRSIFEGVQDAIVVVKHDGSIIDINTRASEMYGWSREDFTKKTLFDLSIPDNKESLEPILDQDHPLENPIEAINIRSDGEVFPVEINARFHNINGDSVVLAVVRDITERRNAEKQLEEEALEHAAASIIRSSLDYADVINKITEQMGQAVGK</sequence>
<comment type="caution">
    <text evidence="4">The sequence shown here is derived from an EMBL/GenBank/DDBJ whole genome shotgun (WGS) entry which is preliminary data.</text>
</comment>
<dbReference type="CDD" id="cd00130">
    <property type="entry name" value="PAS"/>
    <property type="match status" value="1"/>
</dbReference>
<dbReference type="EMBL" id="BART01031671">
    <property type="protein sequence ID" value="GAH16566.1"/>
    <property type="molecule type" value="Genomic_DNA"/>
</dbReference>
<gene>
    <name evidence="4" type="ORF">S01H4_54954</name>
</gene>
<dbReference type="PROSITE" id="PS50113">
    <property type="entry name" value="PAC"/>
    <property type="match status" value="1"/>
</dbReference>
<dbReference type="SMART" id="SM00091">
    <property type="entry name" value="PAS"/>
    <property type="match status" value="1"/>
</dbReference>
<dbReference type="PANTHER" id="PTHR44757">
    <property type="entry name" value="DIGUANYLATE CYCLASE DGCP"/>
    <property type="match status" value="1"/>
</dbReference>
<reference evidence="4" key="1">
    <citation type="journal article" date="2014" name="Front. Microbiol.">
        <title>High frequency of phylogenetically diverse reductive dehalogenase-homologous genes in deep subseafloor sedimentary metagenomes.</title>
        <authorList>
            <person name="Kawai M."/>
            <person name="Futagami T."/>
            <person name="Toyoda A."/>
            <person name="Takaki Y."/>
            <person name="Nishi S."/>
            <person name="Hori S."/>
            <person name="Arai W."/>
            <person name="Tsubouchi T."/>
            <person name="Morono Y."/>
            <person name="Uchiyama I."/>
            <person name="Ito T."/>
            <person name="Fujiyama A."/>
            <person name="Inagaki F."/>
            <person name="Takami H."/>
        </authorList>
    </citation>
    <scope>NUCLEOTIDE SEQUENCE</scope>
    <source>
        <strain evidence="4">Expedition CK06-06</strain>
    </source>
</reference>
<dbReference type="InterPro" id="IPR052155">
    <property type="entry name" value="Biofilm_reg_signaling"/>
</dbReference>
<dbReference type="SMART" id="SM00086">
    <property type="entry name" value="PAC"/>
    <property type="match status" value="1"/>
</dbReference>
<organism evidence="4">
    <name type="scientific">marine sediment metagenome</name>
    <dbReference type="NCBI Taxonomy" id="412755"/>
    <lineage>
        <taxon>unclassified sequences</taxon>
        <taxon>metagenomes</taxon>
        <taxon>ecological metagenomes</taxon>
    </lineage>
</organism>
<feature type="coiled-coil region" evidence="1">
    <location>
        <begin position="5"/>
        <end position="39"/>
    </location>
</feature>
<accession>X1D759</accession>
<dbReference type="InterPro" id="IPR035965">
    <property type="entry name" value="PAS-like_dom_sf"/>
</dbReference>
<dbReference type="PANTHER" id="PTHR44757:SF2">
    <property type="entry name" value="BIOFILM ARCHITECTURE MAINTENANCE PROTEIN MBAA"/>
    <property type="match status" value="1"/>
</dbReference>
<evidence type="ECO:0008006" key="5">
    <source>
        <dbReference type="Google" id="ProtNLM"/>
    </source>
</evidence>
<dbReference type="PROSITE" id="PS50112">
    <property type="entry name" value="PAS"/>
    <property type="match status" value="1"/>
</dbReference>
<dbReference type="InterPro" id="IPR000700">
    <property type="entry name" value="PAS-assoc_C"/>
</dbReference>
<keyword evidence="1" id="KW-0175">Coiled coil</keyword>
<dbReference type="InterPro" id="IPR000014">
    <property type="entry name" value="PAS"/>
</dbReference>
<evidence type="ECO:0000259" key="3">
    <source>
        <dbReference type="PROSITE" id="PS50113"/>
    </source>
</evidence>
<feature type="domain" description="PAC" evidence="3">
    <location>
        <begin position="115"/>
        <end position="165"/>
    </location>
</feature>
<evidence type="ECO:0000256" key="1">
    <source>
        <dbReference type="SAM" id="Coils"/>
    </source>
</evidence>
<feature type="non-terminal residue" evidence="4">
    <location>
        <position position="1"/>
    </location>
</feature>